<dbReference type="PANTHER" id="PTHR48048:SF45">
    <property type="entry name" value="GLYCOSYLTRANSFERASE"/>
    <property type="match status" value="1"/>
</dbReference>
<evidence type="ECO:0000256" key="3">
    <source>
        <dbReference type="RuleBase" id="RU003718"/>
    </source>
</evidence>
<sequence>MSSEQESANLVFIPLPILSHQAAAVQTAGLLVERDPRLSVTIIVMKLPIDTKINSHGSSPDDRHPRIRFVELPPDEQSFVKWGKTPSSLTVHYINSQKGPVRDVVKSIPKSVRIVGFVVDMFCTAMIDIADELGLPSYIFFTCSASTLGLFFGLQEFRDGQDKDLAEYENSEFEISLPSYANSVPAKVWPSLVFDKDRDFLGTTKKFRGTKGIVVNTFLEFEPHAIRALSGHGNIPHVYPVGPIIQPVVKKGGYEDVFKWLDEQPDSSVVFVCFGSIHCFEAGQAKEIAEGLEKSGQRFVWSLRKPPPAGGTLEFPGEYEDPGEVLPEGFLERTSGVGKVIGWAPQLAVLAHQAVGGFVSHCGWNSVLESVRGGVPIAAWPLAAEQQANAFQLVREPGIAVQVKMEYNKISCSEIVPAERIERAVRELMGPENAVRRAKVRALRDTSRVAMSRGGSSYDYLGRFIDSIFG</sequence>
<dbReference type="PANTHER" id="PTHR48048">
    <property type="entry name" value="GLYCOSYLTRANSFERASE"/>
    <property type="match status" value="1"/>
</dbReference>
<organism evidence="5 6">
    <name type="scientific">Striga hermonthica</name>
    <name type="common">Purple witchweed</name>
    <name type="synonym">Buchnera hermonthica</name>
    <dbReference type="NCBI Taxonomy" id="68872"/>
    <lineage>
        <taxon>Eukaryota</taxon>
        <taxon>Viridiplantae</taxon>
        <taxon>Streptophyta</taxon>
        <taxon>Embryophyta</taxon>
        <taxon>Tracheophyta</taxon>
        <taxon>Spermatophyta</taxon>
        <taxon>Magnoliopsida</taxon>
        <taxon>eudicotyledons</taxon>
        <taxon>Gunneridae</taxon>
        <taxon>Pentapetalae</taxon>
        <taxon>asterids</taxon>
        <taxon>lamiids</taxon>
        <taxon>Lamiales</taxon>
        <taxon>Orobanchaceae</taxon>
        <taxon>Buchnereae</taxon>
        <taxon>Striga</taxon>
    </lineage>
</organism>
<comment type="caution">
    <text evidence="5">The sequence shown here is derived from an EMBL/GenBank/DDBJ whole genome shotgun (WGS) entry which is preliminary data.</text>
</comment>
<keyword evidence="2 3" id="KW-0808">Transferase</keyword>
<dbReference type="PROSITE" id="PS00375">
    <property type="entry name" value="UDPGT"/>
    <property type="match status" value="1"/>
</dbReference>
<dbReference type="AlphaFoldDB" id="A0A9N7RGZ1"/>
<dbReference type="EMBL" id="CACSLK010027773">
    <property type="protein sequence ID" value="CAA0829403.1"/>
    <property type="molecule type" value="Genomic_DNA"/>
</dbReference>
<dbReference type="GO" id="GO:0035251">
    <property type="term" value="F:UDP-glucosyltransferase activity"/>
    <property type="evidence" value="ECO:0007669"/>
    <property type="project" value="InterPro"/>
</dbReference>
<keyword evidence="6" id="KW-1185">Reference proteome</keyword>
<dbReference type="FunFam" id="3.40.50.2000:FF:000056">
    <property type="entry name" value="Glycosyltransferase"/>
    <property type="match status" value="1"/>
</dbReference>
<dbReference type="Proteomes" id="UP001153555">
    <property type="component" value="Unassembled WGS sequence"/>
</dbReference>
<keyword evidence="3" id="KW-0328">Glycosyltransferase</keyword>
<comment type="similarity">
    <text evidence="1 3">Belongs to the UDP-glycosyltransferase family.</text>
</comment>
<dbReference type="InterPro" id="IPR050481">
    <property type="entry name" value="UDP-glycosyltransf_plant"/>
</dbReference>
<protein>
    <recommendedName>
        <fullName evidence="4">Glycosyltransferase</fullName>
        <ecNumber evidence="4">2.4.1.-</ecNumber>
    </recommendedName>
</protein>
<dbReference type="InterPro" id="IPR002213">
    <property type="entry name" value="UDP_glucos_trans"/>
</dbReference>
<reference evidence="5" key="1">
    <citation type="submission" date="2019-12" db="EMBL/GenBank/DDBJ databases">
        <authorList>
            <person name="Scholes J."/>
        </authorList>
    </citation>
    <scope>NUCLEOTIDE SEQUENCE</scope>
</reference>
<evidence type="ECO:0000256" key="1">
    <source>
        <dbReference type="ARBA" id="ARBA00009995"/>
    </source>
</evidence>
<dbReference type="InterPro" id="IPR035595">
    <property type="entry name" value="UDP_glycos_trans_CS"/>
</dbReference>
<name>A0A9N7RGZ1_STRHE</name>
<evidence type="ECO:0000313" key="5">
    <source>
        <dbReference type="EMBL" id="CAA0829403.1"/>
    </source>
</evidence>
<dbReference type="SUPFAM" id="SSF53756">
    <property type="entry name" value="UDP-Glycosyltransferase/glycogen phosphorylase"/>
    <property type="match status" value="1"/>
</dbReference>
<evidence type="ECO:0000256" key="4">
    <source>
        <dbReference type="RuleBase" id="RU362057"/>
    </source>
</evidence>
<accession>A0A9N7RGZ1</accession>
<evidence type="ECO:0000256" key="2">
    <source>
        <dbReference type="ARBA" id="ARBA00022679"/>
    </source>
</evidence>
<dbReference type="EC" id="2.4.1.-" evidence="4"/>
<dbReference type="Pfam" id="PF00201">
    <property type="entry name" value="UDPGT"/>
    <property type="match status" value="1"/>
</dbReference>
<proteinExistence type="inferred from homology"/>
<dbReference type="OrthoDB" id="5835829at2759"/>
<gene>
    <name evidence="5" type="ORF">SHERM_24978</name>
</gene>
<dbReference type="Gene3D" id="3.40.50.2000">
    <property type="entry name" value="Glycogen Phosphorylase B"/>
    <property type="match status" value="2"/>
</dbReference>
<evidence type="ECO:0000313" key="6">
    <source>
        <dbReference type="Proteomes" id="UP001153555"/>
    </source>
</evidence>
<dbReference type="CDD" id="cd03784">
    <property type="entry name" value="GT1_Gtf-like"/>
    <property type="match status" value="1"/>
</dbReference>